<accession>A0ACB9PDC9</accession>
<name>A0ACB9PDC9_BAUVA</name>
<comment type="caution">
    <text evidence="1">The sequence shown here is derived from an EMBL/GenBank/DDBJ whole genome shotgun (WGS) entry which is preliminary data.</text>
</comment>
<proteinExistence type="predicted"/>
<reference evidence="1 2" key="1">
    <citation type="journal article" date="2022" name="DNA Res.">
        <title>Chromosomal-level genome assembly of the orchid tree Bauhinia variegata (Leguminosae; Cercidoideae) supports the allotetraploid origin hypothesis of Bauhinia.</title>
        <authorList>
            <person name="Zhong Y."/>
            <person name="Chen Y."/>
            <person name="Zheng D."/>
            <person name="Pang J."/>
            <person name="Liu Y."/>
            <person name="Luo S."/>
            <person name="Meng S."/>
            <person name="Qian L."/>
            <person name="Wei D."/>
            <person name="Dai S."/>
            <person name="Zhou R."/>
        </authorList>
    </citation>
    <scope>NUCLEOTIDE SEQUENCE [LARGE SCALE GENOMIC DNA]</scope>
    <source>
        <strain evidence="1">BV-YZ2020</strain>
    </source>
</reference>
<dbReference type="Proteomes" id="UP000828941">
    <property type="component" value="Chromosome 5"/>
</dbReference>
<evidence type="ECO:0000313" key="2">
    <source>
        <dbReference type="Proteomes" id="UP000828941"/>
    </source>
</evidence>
<organism evidence="1 2">
    <name type="scientific">Bauhinia variegata</name>
    <name type="common">Purple orchid tree</name>
    <name type="synonym">Phanera variegata</name>
    <dbReference type="NCBI Taxonomy" id="167791"/>
    <lineage>
        <taxon>Eukaryota</taxon>
        <taxon>Viridiplantae</taxon>
        <taxon>Streptophyta</taxon>
        <taxon>Embryophyta</taxon>
        <taxon>Tracheophyta</taxon>
        <taxon>Spermatophyta</taxon>
        <taxon>Magnoliopsida</taxon>
        <taxon>eudicotyledons</taxon>
        <taxon>Gunneridae</taxon>
        <taxon>Pentapetalae</taxon>
        <taxon>rosids</taxon>
        <taxon>fabids</taxon>
        <taxon>Fabales</taxon>
        <taxon>Fabaceae</taxon>
        <taxon>Cercidoideae</taxon>
        <taxon>Cercideae</taxon>
        <taxon>Bauhiniinae</taxon>
        <taxon>Bauhinia</taxon>
    </lineage>
</organism>
<sequence>MTTAESANARRLLIYAIVDTGNSLIWVQGLPFFDPAKSFSYSNLICDSVTCDDLGTLKTCMAVFKGPCTYKIMYADGSKLSGVGHIYIGSSR</sequence>
<dbReference type="EMBL" id="CM039430">
    <property type="protein sequence ID" value="KAI4345466.1"/>
    <property type="molecule type" value="Genomic_DNA"/>
</dbReference>
<evidence type="ECO:0000313" key="1">
    <source>
        <dbReference type="EMBL" id="KAI4345466.1"/>
    </source>
</evidence>
<gene>
    <name evidence="1" type="ORF">L6164_012590</name>
</gene>
<protein>
    <submittedName>
        <fullName evidence="1">Uncharacterized protein</fullName>
    </submittedName>
</protein>
<keyword evidence="2" id="KW-1185">Reference proteome</keyword>